<gene>
    <name evidence="1" type="ORF">LSO58_18610</name>
</gene>
<keyword evidence="1" id="KW-0614">Plasmid</keyword>
<organism evidence="1 2">
    <name type="scientific">Acinetobacter ursingii</name>
    <dbReference type="NCBI Taxonomy" id="108980"/>
    <lineage>
        <taxon>Bacteria</taxon>
        <taxon>Pseudomonadati</taxon>
        <taxon>Pseudomonadota</taxon>
        <taxon>Gammaproteobacteria</taxon>
        <taxon>Moraxellales</taxon>
        <taxon>Moraxellaceae</taxon>
        <taxon>Acinetobacter</taxon>
    </lineage>
</organism>
<dbReference type="RefSeq" id="WP_151685879.1">
    <property type="nucleotide sequence ID" value="NZ_CP089047.1"/>
</dbReference>
<proteinExistence type="predicted"/>
<protein>
    <submittedName>
        <fullName evidence="1">Uncharacterized protein</fullName>
    </submittedName>
</protein>
<accession>A0AA46S8R5</accession>
<dbReference type="Proteomes" id="UP001164081">
    <property type="component" value="Plasmid pRIVM_C010761_3"/>
</dbReference>
<dbReference type="EMBL" id="CP089047">
    <property type="protein sequence ID" value="UYF77352.1"/>
    <property type="molecule type" value="Genomic_DNA"/>
</dbReference>
<evidence type="ECO:0000313" key="2">
    <source>
        <dbReference type="Proteomes" id="UP001164081"/>
    </source>
</evidence>
<name>A0AA46S8R5_9GAMM</name>
<dbReference type="AlphaFoldDB" id="A0AA46S8R5"/>
<reference evidence="1" key="1">
    <citation type="journal article" date="2022" name="J Glob Antimicrob Resist">
        <title>Comparative analysis of IMP-4- and OXA-58-containing plasmids of three carbapenemase-producing Acinetobacter ursingii strains in the Netherlands.</title>
        <authorList>
            <person name="Hendrickx A.P.A."/>
            <person name="Schade R.P."/>
            <person name="Landman F."/>
            <person name="Bosch T."/>
            <person name="Schouls L.M."/>
            <person name="van Dijk K."/>
        </authorList>
    </citation>
    <scope>NUCLEOTIDE SEQUENCE</scope>
    <source>
        <strain evidence="1">RIVM_C010761</strain>
    </source>
</reference>
<sequence>MKLNDQLELDIATEEIQKRRIYLGYTVDISHIYKFRIAVNWHGVLIKTKKDHPDYTSILECDNEEVADLVLNAVKRAVKRRAYVVPEFDPLGSYEVQKIRISLWISAVERLLGYEKSQEFRIIESNFKLH</sequence>
<geneLocation type="plasmid" evidence="1 2">
    <name>pRIVM_C010761_3</name>
</geneLocation>
<evidence type="ECO:0000313" key="1">
    <source>
        <dbReference type="EMBL" id="UYF77352.1"/>
    </source>
</evidence>